<dbReference type="RefSeq" id="WP_140003684.1">
    <property type="nucleotide sequence ID" value="NZ_CP040946.1"/>
</dbReference>
<protein>
    <submittedName>
        <fullName evidence="1">Uncharacterized protein</fullName>
    </submittedName>
</protein>
<dbReference type="KEGG" id="mmec:FIU01_07310"/>
<evidence type="ECO:0000313" key="2">
    <source>
        <dbReference type="Proteomes" id="UP000311008"/>
    </source>
</evidence>
<accession>A0A5B8CSV3</accession>
<name>A0A5B8CSV3_9PROT</name>
<keyword evidence="2" id="KW-1185">Reference proteome</keyword>
<dbReference type="InterPro" id="IPR007040">
    <property type="entry name" value="Ribosome_modulation_factor"/>
</dbReference>
<evidence type="ECO:0000313" key="1">
    <source>
        <dbReference type="EMBL" id="QDC44353.1"/>
    </source>
</evidence>
<sequence>MGILNNYFYLFNRTKTTSKTSDDAQLQICYDEGFNASASGLKHTENPYQEGSEQAQAWSRGFWVW</sequence>
<dbReference type="AlphaFoldDB" id="A0A5B8CSV3"/>
<dbReference type="Pfam" id="PF04957">
    <property type="entry name" value="RMF"/>
    <property type="match status" value="1"/>
</dbReference>
<dbReference type="OrthoDB" id="8538266at2"/>
<dbReference type="Proteomes" id="UP000311008">
    <property type="component" value="Chromosome"/>
</dbReference>
<reference evidence="2" key="1">
    <citation type="journal article" date="2019" name="ISME J.">
        <title>Evolution in action: habitat transition from sediment to the pelagial leads to genome streamlining in Methylophilaceae.</title>
        <authorList>
            <person name="Salcher M."/>
            <person name="Schaefle D."/>
            <person name="Kaspar M."/>
            <person name="Neuenschwander S.M."/>
            <person name="Ghai R."/>
        </authorList>
    </citation>
    <scope>NUCLEOTIDE SEQUENCE [LARGE SCALE GENOMIC DNA]</scope>
    <source>
        <strain evidence="2">MMS-M-51</strain>
    </source>
</reference>
<dbReference type="EMBL" id="CP040946">
    <property type="protein sequence ID" value="QDC44353.1"/>
    <property type="molecule type" value="Genomic_DNA"/>
</dbReference>
<organism evidence="1 2">
    <name type="scientific">Methylophilus medardicus</name>
    <dbReference type="NCBI Taxonomy" id="2588534"/>
    <lineage>
        <taxon>Bacteria</taxon>
        <taxon>Pseudomonadati</taxon>
        <taxon>Pseudomonadota</taxon>
        <taxon>Betaproteobacteria</taxon>
        <taxon>Nitrosomonadales</taxon>
        <taxon>Methylophilaceae</taxon>
        <taxon>Methylophilus</taxon>
    </lineage>
</organism>
<gene>
    <name evidence="1" type="ORF">FIU01_07310</name>
</gene>
<proteinExistence type="predicted"/>